<sequence length="182" mass="20164">MEKKDNDNAPSQTNNGSATTIKKSPSTDSNMSATPILSDTNSINTNTGSNSNDLGNTFKRRAVACKACHSLKVKCVPVDPAHHFGICIRCKKGNKHCEFDLSNVRKKKPVVPKSSKTQIKDLEAELLKLKKELQEKNNLVAHQNGLIRDYEQRQQKNESTTSAAKKDTTSTNTKQRSPPPRF</sequence>
<dbReference type="EMBL" id="BSXS01002700">
    <property type="protein sequence ID" value="GME79689.1"/>
    <property type="molecule type" value="Genomic_DNA"/>
</dbReference>
<reference evidence="1" key="1">
    <citation type="submission" date="2023-04" db="EMBL/GenBank/DDBJ databases">
        <title>Ambrosiozyma monospora NBRC 10751.</title>
        <authorList>
            <person name="Ichikawa N."/>
            <person name="Sato H."/>
            <person name="Tonouchi N."/>
        </authorList>
    </citation>
    <scope>NUCLEOTIDE SEQUENCE</scope>
    <source>
        <strain evidence="1">NBRC 10751</strain>
    </source>
</reference>
<accession>A0ACB5T2V8</accession>
<protein>
    <submittedName>
        <fullName evidence="1">Unnamed protein product</fullName>
    </submittedName>
</protein>
<proteinExistence type="predicted"/>
<evidence type="ECO:0000313" key="2">
    <source>
        <dbReference type="Proteomes" id="UP001165064"/>
    </source>
</evidence>
<dbReference type="Proteomes" id="UP001165064">
    <property type="component" value="Unassembled WGS sequence"/>
</dbReference>
<comment type="caution">
    <text evidence="1">The sequence shown here is derived from an EMBL/GenBank/DDBJ whole genome shotgun (WGS) entry which is preliminary data.</text>
</comment>
<gene>
    <name evidence="1" type="ORF">Amon02_000407700</name>
</gene>
<name>A0ACB5T2V8_AMBMO</name>
<keyword evidence="2" id="KW-1185">Reference proteome</keyword>
<evidence type="ECO:0000313" key="1">
    <source>
        <dbReference type="EMBL" id="GME79689.1"/>
    </source>
</evidence>
<organism evidence="1 2">
    <name type="scientific">Ambrosiozyma monospora</name>
    <name type="common">Yeast</name>
    <name type="synonym">Endomycopsis monosporus</name>
    <dbReference type="NCBI Taxonomy" id="43982"/>
    <lineage>
        <taxon>Eukaryota</taxon>
        <taxon>Fungi</taxon>
        <taxon>Dikarya</taxon>
        <taxon>Ascomycota</taxon>
        <taxon>Saccharomycotina</taxon>
        <taxon>Pichiomycetes</taxon>
        <taxon>Pichiales</taxon>
        <taxon>Pichiaceae</taxon>
        <taxon>Ambrosiozyma</taxon>
    </lineage>
</organism>